<evidence type="ECO:0000313" key="2">
    <source>
        <dbReference type="Proteomes" id="UP000478052"/>
    </source>
</evidence>
<accession>A0A6G0Y0S4</accession>
<gene>
    <name evidence="1" type="ORF">FWK35_00025545</name>
</gene>
<reference evidence="1 2" key="1">
    <citation type="submission" date="2019-08" db="EMBL/GenBank/DDBJ databases">
        <title>Whole genome of Aphis craccivora.</title>
        <authorList>
            <person name="Voronova N.V."/>
            <person name="Shulinski R.S."/>
            <person name="Bandarenka Y.V."/>
            <person name="Zhorov D.G."/>
            <person name="Warner D."/>
        </authorList>
    </citation>
    <scope>NUCLEOTIDE SEQUENCE [LARGE SCALE GENOMIC DNA]</scope>
    <source>
        <strain evidence="1">180601</strain>
        <tissue evidence="1">Whole Body</tissue>
    </source>
</reference>
<dbReference type="Proteomes" id="UP000478052">
    <property type="component" value="Unassembled WGS sequence"/>
</dbReference>
<dbReference type="EMBL" id="VUJU01007093">
    <property type="protein sequence ID" value="KAF0746747.1"/>
    <property type="molecule type" value="Genomic_DNA"/>
</dbReference>
<proteinExistence type="predicted"/>
<organism evidence="1 2">
    <name type="scientific">Aphis craccivora</name>
    <name type="common">Cowpea aphid</name>
    <dbReference type="NCBI Taxonomy" id="307492"/>
    <lineage>
        <taxon>Eukaryota</taxon>
        <taxon>Metazoa</taxon>
        <taxon>Ecdysozoa</taxon>
        <taxon>Arthropoda</taxon>
        <taxon>Hexapoda</taxon>
        <taxon>Insecta</taxon>
        <taxon>Pterygota</taxon>
        <taxon>Neoptera</taxon>
        <taxon>Paraneoptera</taxon>
        <taxon>Hemiptera</taxon>
        <taxon>Sternorrhyncha</taxon>
        <taxon>Aphidomorpha</taxon>
        <taxon>Aphidoidea</taxon>
        <taxon>Aphididae</taxon>
        <taxon>Aphidini</taxon>
        <taxon>Aphis</taxon>
        <taxon>Aphis</taxon>
    </lineage>
</organism>
<sequence>IDQFFPVLFGLRQQTCSGGGFFGQVGRCGSAQDVLDVSSIMGSPQNLCYAGTVVETSRTDEHCVLGGVVWIHAVFAVTVFGPIPVGQVAAKTAMSRERLGEVKRQVERRLG</sequence>
<protein>
    <submittedName>
        <fullName evidence="1">Uncharacterized protein</fullName>
    </submittedName>
</protein>
<dbReference type="AlphaFoldDB" id="A0A6G0Y0S4"/>
<comment type="caution">
    <text evidence="1">The sequence shown here is derived from an EMBL/GenBank/DDBJ whole genome shotgun (WGS) entry which is preliminary data.</text>
</comment>
<feature type="non-terminal residue" evidence="1">
    <location>
        <position position="1"/>
    </location>
</feature>
<evidence type="ECO:0000313" key="1">
    <source>
        <dbReference type="EMBL" id="KAF0746747.1"/>
    </source>
</evidence>
<name>A0A6G0Y0S4_APHCR</name>
<keyword evidence="2" id="KW-1185">Reference proteome</keyword>